<proteinExistence type="inferred from homology"/>
<comment type="similarity">
    <text evidence="2">Belongs to the cyclin family.</text>
</comment>
<reference evidence="5 6" key="1">
    <citation type="journal article" date="2014" name="Genome Biol. Evol.">
        <title>The genome of the myxosporean Thelohanellus kitauei shows adaptations to nutrient acquisition within its fish host.</title>
        <authorList>
            <person name="Yang Y."/>
            <person name="Xiong J."/>
            <person name="Zhou Z."/>
            <person name="Huo F."/>
            <person name="Miao W."/>
            <person name="Ran C."/>
            <person name="Liu Y."/>
            <person name="Zhang J."/>
            <person name="Feng J."/>
            <person name="Wang M."/>
            <person name="Wang M."/>
            <person name="Wang L."/>
            <person name="Yao B."/>
        </authorList>
    </citation>
    <scope>NUCLEOTIDE SEQUENCE [LARGE SCALE GENOMIC DNA]</scope>
    <source>
        <strain evidence="5">Wuqing</strain>
    </source>
</reference>
<feature type="domain" description="Cyclin-like" evidence="4">
    <location>
        <begin position="33"/>
        <end position="128"/>
    </location>
</feature>
<dbReference type="InterPro" id="IPR043198">
    <property type="entry name" value="Cyclin/Ssn8"/>
</dbReference>
<dbReference type="PANTHER" id="PTHR10026">
    <property type="entry name" value="CYCLIN"/>
    <property type="match status" value="1"/>
</dbReference>
<dbReference type="InterPro" id="IPR036915">
    <property type="entry name" value="Cyclin-like_sf"/>
</dbReference>
<dbReference type="SUPFAM" id="SSF47954">
    <property type="entry name" value="Cyclin-like"/>
    <property type="match status" value="2"/>
</dbReference>
<evidence type="ECO:0000256" key="3">
    <source>
        <dbReference type="SAM" id="Phobius"/>
    </source>
</evidence>
<evidence type="ECO:0000256" key="2">
    <source>
        <dbReference type="RuleBase" id="RU000383"/>
    </source>
</evidence>
<dbReference type="GO" id="GO:0006357">
    <property type="term" value="P:regulation of transcription by RNA polymerase II"/>
    <property type="evidence" value="ECO:0007669"/>
    <property type="project" value="InterPro"/>
</dbReference>
<dbReference type="GO" id="GO:0016538">
    <property type="term" value="F:cyclin-dependent protein serine/threonine kinase regulator activity"/>
    <property type="evidence" value="ECO:0007669"/>
    <property type="project" value="InterPro"/>
</dbReference>
<dbReference type="Proteomes" id="UP000031668">
    <property type="component" value="Unassembled WGS sequence"/>
</dbReference>
<feature type="domain" description="Cyclin-like" evidence="4">
    <location>
        <begin position="141"/>
        <end position="235"/>
    </location>
</feature>
<sequence>MWVFSKEMVANSPSRVDGIDFRTECKYKEEGIRFIMTIGHKIGLSYVSLATAAVFFHRFYVIRSQKMFSRWVTAVSCLFLAGKVEETPKKCRDLVKIAHNILNQMDLYEVVSTITPNEVMCYERIILQTLKFDLVVQHPHKYLLDITTKLHGEKEKLNEILQMAWAFVNDSYATTLCLMHQPQHIALSMIYMAVKTLEKDNRLSIEKPPKEWWLHVGGSGITMKVINDIISEVQKFYSKRE</sequence>
<evidence type="ECO:0000313" key="5">
    <source>
        <dbReference type="EMBL" id="KII68288.1"/>
    </source>
</evidence>
<evidence type="ECO:0000259" key="4">
    <source>
        <dbReference type="SMART" id="SM00385"/>
    </source>
</evidence>
<dbReference type="Gene3D" id="1.10.472.10">
    <property type="entry name" value="Cyclin-like"/>
    <property type="match status" value="2"/>
</dbReference>
<name>A0A0C2JGE2_THEKT</name>
<evidence type="ECO:0000313" key="6">
    <source>
        <dbReference type="Proteomes" id="UP000031668"/>
    </source>
</evidence>
<comment type="caution">
    <text evidence="5">The sequence shown here is derived from an EMBL/GenBank/DDBJ whole genome shotgun (WGS) entry which is preliminary data.</text>
</comment>
<dbReference type="AlphaFoldDB" id="A0A0C2JGE2"/>
<dbReference type="EMBL" id="JWZT01002870">
    <property type="protein sequence ID" value="KII68288.1"/>
    <property type="molecule type" value="Genomic_DNA"/>
</dbReference>
<feature type="transmembrane region" description="Helical" evidence="3">
    <location>
        <begin position="43"/>
        <end position="61"/>
    </location>
</feature>
<organism evidence="5 6">
    <name type="scientific">Thelohanellus kitauei</name>
    <name type="common">Myxosporean</name>
    <dbReference type="NCBI Taxonomy" id="669202"/>
    <lineage>
        <taxon>Eukaryota</taxon>
        <taxon>Metazoa</taxon>
        <taxon>Cnidaria</taxon>
        <taxon>Myxozoa</taxon>
        <taxon>Myxosporea</taxon>
        <taxon>Bivalvulida</taxon>
        <taxon>Platysporina</taxon>
        <taxon>Myxobolidae</taxon>
        <taxon>Thelohanellus</taxon>
    </lineage>
</organism>
<accession>A0A0C2JGE2</accession>
<keyword evidence="6" id="KW-1185">Reference proteome</keyword>
<keyword evidence="1 2" id="KW-0195">Cyclin</keyword>
<protein>
    <submittedName>
        <fullName evidence="5">Cyclin-K</fullName>
    </submittedName>
</protein>
<keyword evidence="3" id="KW-1133">Transmembrane helix</keyword>
<keyword evidence="3" id="KW-0472">Membrane</keyword>
<dbReference type="InterPro" id="IPR006671">
    <property type="entry name" value="Cyclin_N"/>
</dbReference>
<dbReference type="CDD" id="cd20530">
    <property type="entry name" value="CYCLIN_CCNK_rpt1"/>
    <property type="match status" value="1"/>
</dbReference>
<dbReference type="Pfam" id="PF00134">
    <property type="entry name" value="Cyclin_N"/>
    <property type="match status" value="1"/>
</dbReference>
<dbReference type="OMA" id="CWWNEYI"/>
<dbReference type="OrthoDB" id="25002at2759"/>
<evidence type="ECO:0000256" key="1">
    <source>
        <dbReference type="ARBA" id="ARBA00023127"/>
    </source>
</evidence>
<dbReference type="InterPro" id="IPR013763">
    <property type="entry name" value="Cyclin-like_dom"/>
</dbReference>
<dbReference type="CDD" id="cd20546">
    <property type="entry name" value="CYCLIN_SpCG1C_ScCTK2-like_rpt2"/>
    <property type="match status" value="1"/>
</dbReference>
<keyword evidence="3" id="KW-0812">Transmembrane</keyword>
<dbReference type="SMART" id="SM00385">
    <property type="entry name" value="CYCLIN"/>
    <property type="match status" value="2"/>
</dbReference>
<gene>
    <name evidence="5" type="ORF">RF11_06729</name>
</gene>